<dbReference type="UniPathway" id="UPA00344"/>
<dbReference type="InterPro" id="IPR005110">
    <property type="entry name" value="MoeA_linker/N"/>
</dbReference>
<evidence type="ECO:0000259" key="5">
    <source>
        <dbReference type="SMART" id="SM00852"/>
    </source>
</evidence>
<comment type="cofactor">
    <cofactor evidence="4">
        <name>Mg(2+)</name>
        <dbReference type="ChEBI" id="CHEBI:18420"/>
    </cofactor>
</comment>
<comment type="caution">
    <text evidence="6">The sequence shown here is derived from an EMBL/GenBank/DDBJ whole genome shotgun (WGS) entry which is preliminary data.</text>
</comment>
<dbReference type="Proteomes" id="UP000256650">
    <property type="component" value="Unassembled WGS sequence"/>
</dbReference>
<dbReference type="SMART" id="SM00852">
    <property type="entry name" value="MoCF_biosynth"/>
    <property type="match status" value="1"/>
</dbReference>
<dbReference type="GO" id="GO:0006777">
    <property type="term" value="P:Mo-molybdopterin cofactor biosynthetic process"/>
    <property type="evidence" value="ECO:0007669"/>
    <property type="project" value="UniProtKB-UniRule"/>
</dbReference>
<accession>A0A3D8IHV4</accession>
<evidence type="ECO:0000256" key="2">
    <source>
        <dbReference type="ARBA" id="ARBA00010763"/>
    </source>
</evidence>
<dbReference type="EC" id="2.10.1.1" evidence="4"/>
<dbReference type="EMBL" id="NXLS01000001">
    <property type="protein sequence ID" value="RDU64505.1"/>
    <property type="molecule type" value="Genomic_DNA"/>
</dbReference>
<dbReference type="Pfam" id="PF00994">
    <property type="entry name" value="MoCF_biosynth"/>
    <property type="match status" value="1"/>
</dbReference>
<evidence type="ECO:0000313" key="7">
    <source>
        <dbReference type="Proteomes" id="UP000256650"/>
    </source>
</evidence>
<dbReference type="GO" id="GO:0005829">
    <property type="term" value="C:cytosol"/>
    <property type="evidence" value="ECO:0007669"/>
    <property type="project" value="TreeGrafter"/>
</dbReference>
<dbReference type="Gene3D" id="3.90.105.10">
    <property type="entry name" value="Molybdopterin biosynthesis moea protein, domain 2"/>
    <property type="match status" value="1"/>
</dbReference>
<proteinExistence type="inferred from homology"/>
<dbReference type="SUPFAM" id="SSF53218">
    <property type="entry name" value="Molybdenum cofactor biosynthesis proteins"/>
    <property type="match status" value="1"/>
</dbReference>
<comment type="pathway">
    <text evidence="4">Cofactor biosynthesis; molybdopterin biosynthesis.</text>
</comment>
<dbReference type="GO" id="GO:0061599">
    <property type="term" value="F:molybdopterin molybdotransferase activity"/>
    <property type="evidence" value="ECO:0007669"/>
    <property type="project" value="UniProtKB-UniRule"/>
</dbReference>
<dbReference type="Gene3D" id="2.170.190.11">
    <property type="entry name" value="Molybdopterin biosynthesis moea protein, domain 3"/>
    <property type="match status" value="1"/>
</dbReference>
<dbReference type="AlphaFoldDB" id="A0A3D8IHV4"/>
<feature type="domain" description="MoaB/Mog" evidence="5">
    <location>
        <begin position="182"/>
        <end position="321"/>
    </location>
</feature>
<dbReference type="GO" id="GO:0046872">
    <property type="term" value="F:metal ion binding"/>
    <property type="evidence" value="ECO:0007669"/>
    <property type="project" value="UniProtKB-UniRule"/>
</dbReference>
<dbReference type="SUPFAM" id="SSF63882">
    <property type="entry name" value="MoeA N-terminal region -like"/>
    <property type="match status" value="1"/>
</dbReference>
<evidence type="ECO:0000256" key="4">
    <source>
        <dbReference type="RuleBase" id="RU365090"/>
    </source>
</evidence>
<keyword evidence="7" id="KW-1185">Reference proteome</keyword>
<dbReference type="InterPro" id="IPR038987">
    <property type="entry name" value="MoeA-like"/>
</dbReference>
<comment type="similarity">
    <text evidence="2 4">Belongs to the MoeA family.</text>
</comment>
<gene>
    <name evidence="6" type="ORF">CQA43_01515</name>
</gene>
<dbReference type="PANTHER" id="PTHR10192:SF5">
    <property type="entry name" value="GEPHYRIN"/>
    <property type="match status" value="1"/>
</dbReference>
<dbReference type="CDD" id="cd00887">
    <property type="entry name" value="MoeA"/>
    <property type="match status" value="1"/>
</dbReference>
<dbReference type="RefSeq" id="WP_115550840.1">
    <property type="nucleotide sequence ID" value="NZ_CAPHNE010000149.1"/>
</dbReference>
<sequence>MKVKIDYAQAREILESQTIGALGVERVFLYEALGRILARDVVAIQDMPQSARSNMDGYAINSKFLQENATQEFKILGENPAGNAQDSVLPLHQPFAIKTFTGAEIPQNADILAPIEQVKVESETLRLLEIPKVGQYICQKGANYRKGEKLISKGVRLNANHIGLLASLNCVFVEVFTRAKVGILVIGNELLELGESAKNGANIYNTNGHLLVAKVLENGGIPKLYPILKDTKEQVEECVNLALSECDLILSSGGASVGDYDFIAAICKERENEMVFKGVKIKPGQHISYAHFGGKQFFGLPGFPNSTLVTFELFAKEILWRLNGGYFVPITLEILLQENVSKTDSRLEFRVCNVRNVGGKWKIDFEGKKDFQSAILNNFCPLDSAYNGLCVLDSAKSVGEMVRVILLI</sequence>
<dbReference type="InterPro" id="IPR001453">
    <property type="entry name" value="MoaB/Mog_dom"/>
</dbReference>
<keyword evidence="4" id="KW-0500">Molybdenum</keyword>
<keyword evidence="4" id="KW-0501">Molybdenum cofactor biosynthesis</keyword>
<dbReference type="InterPro" id="IPR036135">
    <property type="entry name" value="MoeA_linker/N_sf"/>
</dbReference>
<name>A0A3D8IHV4_9HELI</name>
<keyword evidence="4" id="KW-0460">Magnesium</keyword>
<comment type="catalytic activity">
    <reaction evidence="3">
        <text>adenylyl-molybdopterin + molybdate = Mo-molybdopterin + AMP + H(+)</text>
        <dbReference type="Rhea" id="RHEA:35047"/>
        <dbReference type="ChEBI" id="CHEBI:15378"/>
        <dbReference type="ChEBI" id="CHEBI:36264"/>
        <dbReference type="ChEBI" id="CHEBI:62727"/>
        <dbReference type="ChEBI" id="CHEBI:71302"/>
        <dbReference type="ChEBI" id="CHEBI:456215"/>
        <dbReference type="EC" id="2.10.1.1"/>
    </reaction>
</comment>
<evidence type="ECO:0000256" key="1">
    <source>
        <dbReference type="ARBA" id="ARBA00002901"/>
    </source>
</evidence>
<keyword evidence="4 6" id="KW-0808">Transferase</keyword>
<evidence type="ECO:0000256" key="3">
    <source>
        <dbReference type="ARBA" id="ARBA00047317"/>
    </source>
</evidence>
<dbReference type="PANTHER" id="PTHR10192">
    <property type="entry name" value="MOLYBDOPTERIN BIOSYNTHESIS PROTEIN"/>
    <property type="match status" value="1"/>
</dbReference>
<dbReference type="GeneID" id="82534968"/>
<dbReference type="InterPro" id="IPR036425">
    <property type="entry name" value="MoaB/Mog-like_dom_sf"/>
</dbReference>
<keyword evidence="4" id="KW-0479">Metal-binding</keyword>
<dbReference type="InterPro" id="IPR036688">
    <property type="entry name" value="MoeA_C_domain_IV_sf"/>
</dbReference>
<evidence type="ECO:0000313" key="6">
    <source>
        <dbReference type="EMBL" id="RDU64505.1"/>
    </source>
</evidence>
<protein>
    <recommendedName>
        <fullName evidence="4">Molybdopterin molybdenumtransferase</fullName>
        <ecNumber evidence="4">2.10.1.1</ecNumber>
    </recommendedName>
</protein>
<reference evidence="6 7" key="1">
    <citation type="submission" date="2018-04" db="EMBL/GenBank/DDBJ databases">
        <title>Novel Campyloabacter and Helicobacter Species and Strains.</title>
        <authorList>
            <person name="Mannion A.J."/>
            <person name="Shen Z."/>
            <person name="Fox J.G."/>
        </authorList>
    </citation>
    <scope>NUCLEOTIDE SEQUENCE [LARGE SCALE GENOMIC DNA]</scope>
    <source>
        <strain evidence="6 7">MIT 99-5101</strain>
    </source>
</reference>
<dbReference type="Gene3D" id="3.40.980.10">
    <property type="entry name" value="MoaB/Mog-like domain"/>
    <property type="match status" value="1"/>
</dbReference>
<organism evidence="6 7">
    <name type="scientific">Helicobacter ganmani</name>
    <dbReference type="NCBI Taxonomy" id="60246"/>
    <lineage>
        <taxon>Bacteria</taxon>
        <taxon>Pseudomonadati</taxon>
        <taxon>Campylobacterota</taxon>
        <taxon>Epsilonproteobacteria</taxon>
        <taxon>Campylobacterales</taxon>
        <taxon>Helicobacteraceae</taxon>
        <taxon>Helicobacter</taxon>
    </lineage>
</organism>
<dbReference type="Pfam" id="PF03453">
    <property type="entry name" value="MoeA_N"/>
    <property type="match status" value="1"/>
</dbReference>
<dbReference type="Gene3D" id="2.40.340.10">
    <property type="entry name" value="MoeA, C-terminal, domain IV"/>
    <property type="match status" value="1"/>
</dbReference>
<comment type="function">
    <text evidence="1 4">Catalyzes the insertion of molybdate into adenylated molybdopterin with the concomitant release of AMP.</text>
</comment>
<dbReference type="OrthoDB" id="9804758at2"/>